<keyword evidence="2" id="KW-1185">Reference proteome</keyword>
<name>A0ABZ1NX04_STRVL</name>
<reference evidence="1 2" key="1">
    <citation type="submission" date="2022-10" db="EMBL/GenBank/DDBJ databases">
        <title>The complete genomes of actinobacterial strains from the NBC collection.</title>
        <authorList>
            <person name="Joergensen T.S."/>
            <person name="Alvarez Arevalo M."/>
            <person name="Sterndorff E.B."/>
            <person name="Faurdal D."/>
            <person name="Vuksanovic O."/>
            <person name="Mourched A.-S."/>
            <person name="Charusanti P."/>
            <person name="Shaw S."/>
            <person name="Blin K."/>
            <person name="Weber T."/>
        </authorList>
    </citation>
    <scope>NUCLEOTIDE SEQUENCE [LARGE SCALE GENOMIC DNA]</scope>
    <source>
        <strain evidence="1 2">NBC_00456</strain>
    </source>
</reference>
<evidence type="ECO:0000313" key="1">
    <source>
        <dbReference type="EMBL" id="WUG96202.1"/>
    </source>
</evidence>
<protein>
    <submittedName>
        <fullName evidence="1">Uncharacterized protein</fullName>
    </submittedName>
</protein>
<dbReference type="Proteomes" id="UP001341259">
    <property type="component" value="Chromosome"/>
</dbReference>
<dbReference type="RefSeq" id="WP_328342177.1">
    <property type="nucleotide sequence ID" value="NZ_CP107906.1"/>
</dbReference>
<gene>
    <name evidence="1" type="ORF">OHB29_26150</name>
</gene>
<proteinExistence type="predicted"/>
<dbReference type="EMBL" id="CP107906">
    <property type="protein sequence ID" value="WUG96202.1"/>
    <property type="molecule type" value="Genomic_DNA"/>
</dbReference>
<accession>A0ABZ1NX04</accession>
<organism evidence="1 2">
    <name type="scientific">Streptomyces violaceus</name>
    <name type="common">Streptomyces venezuelae</name>
    <dbReference type="NCBI Taxonomy" id="1936"/>
    <lineage>
        <taxon>Bacteria</taxon>
        <taxon>Bacillati</taxon>
        <taxon>Actinomycetota</taxon>
        <taxon>Actinomycetes</taxon>
        <taxon>Kitasatosporales</taxon>
        <taxon>Streptomycetaceae</taxon>
        <taxon>Streptomyces</taxon>
    </lineage>
</organism>
<sequence length="87" mass="9729">MLPPLGMIGGIVLAAPPKRVSVGREKRMQAVARIPASEATLVAPFSGEFETRLLLIRFRDGSWLRVETEELRSDLHMHLLRQPLPDS</sequence>
<evidence type="ECO:0000313" key="2">
    <source>
        <dbReference type="Proteomes" id="UP001341259"/>
    </source>
</evidence>